<evidence type="ECO:0000256" key="1">
    <source>
        <dbReference type="SAM" id="MobiDB-lite"/>
    </source>
</evidence>
<feature type="compositionally biased region" description="Basic residues" evidence="1">
    <location>
        <begin position="61"/>
        <end position="75"/>
    </location>
</feature>
<evidence type="ECO:0000313" key="2">
    <source>
        <dbReference type="EMBL" id="CAA9476490.1"/>
    </source>
</evidence>
<feature type="non-terminal residue" evidence="2">
    <location>
        <position position="1"/>
    </location>
</feature>
<feature type="region of interest" description="Disordered" evidence="1">
    <location>
        <begin position="1"/>
        <end position="162"/>
    </location>
</feature>
<feature type="compositionally biased region" description="Basic and acidic residues" evidence="1">
    <location>
        <begin position="119"/>
        <end position="137"/>
    </location>
</feature>
<feature type="compositionally biased region" description="Basic residues" evidence="1">
    <location>
        <begin position="97"/>
        <end position="106"/>
    </location>
</feature>
<name>A0A6J4RVR9_9ACTN</name>
<reference evidence="2" key="1">
    <citation type="submission" date="2020-02" db="EMBL/GenBank/DDBJ databases">
        <authorList>
            <person name="Meier V. D."/>
        </authorList>
    </citation>
    <scope>NUCLEOTIDE SEQUENCE</scope>
    <source>
        <strain evidence="2">AVDCRST_MAG30</strain>
    </source>
</reference>
<proteinExistence type="predicted"/>
<organism evidence="2">
    <name type="scientific">uncultured Solirubrobacteraceae bacterium</name>
    <dbReference type="NCBI Taxonomy" id="1162706"/>
    <lineage>
        <taxon>Bacteria</taxon>
        <taxon>Bacillati</taxon>
        <taxon>Actinomycetota</taxon>
        <taxon>Thermoleophilia</taxon>
        <taxon>Solirubrobacterales</taxon>
        <taxon>Solirubrobacteraceae</taxon>
        <taxon>environmental samples</taxon>
    </lineage>
</organism>
<feature type="compositionally biased region" description="Basic and acidic residues" evidence="1">
    <location>
        <begin position="76"/>
        <end position="88"/>
    </location>
</feature>
<accession>A0A6J4RVR9</accession>
<dbReference type="EMBL" id="CADCVS010000082">
    <property type="protein sequence ID" value="CAA9476490.1"/>
    <property type="molecule type" value="Genomic_DNA"/>
</dbReference>
<dbReference type="GO" id="GO:0034023">
    <property type="term" value="F:5-(carboxyamino)imidazole ribonucleotide mutase activity"/>
    <property type="evidence" value="ECO:0007669"/>
    <property type="project" value="UniProtKB-EC"/>
</dbReference>
<keyword evidence="2" id="KW-0413">Isomerase</keyword>
<dbReference type="EC" id="5.4.99.18" evidence="2"/>
<feature type="non-terminal residue" evidence="2">
    <location>
        <position position="162"/>
    </location>
</feature>
<feature type="compositionally biased region" description="Basic residues" evidence="1">
    <location>
        <begin position="20"/>
        <end position="31"/>
    </location>
</feature>
<sequence>VRRDGPGHRGRGDHRDRGRGGVRRPGRRRPARRDPHGLGVRPPGHGGRLPRARRSRDPPRGARHVRAPRPRHRGRLRQERADARDPRAHLRGWAGRRAARRGRRPHGAAGDRGAADLLEVDRGRARRPPVDRADAPGRARGLRRRGLGEERRGARGAHHQRV</sequence>
<dbReference type="AlphaFoldDB" id="A0A6J4RVR9"/>
<gene>
    <name evidence="2" type="ORF">AVDCRST_MAG30-496</name>
</gene>
<protein>
    <submittedName>
        <fullName evidence="2">N5-carboxyaminoimidazole ribonucleotide mutase</fullName>
        <ecNumber evidence="2">5.4.99.18</ecNumber>
    </submittedName>
</protein>